<comment type="caution">
    <text evidence="2">The sequence shown here is derived from an EMBL/GenBank/DDBJ whole genome shotgun (WGS) entry which is preliminary data.</text>
</comment>
<sequence>MKNSMSRRTLVKESNTKKRRVGKNASKSSIEEEPRIVIKEDMMKKHMPPHFPQALISKERNQEFIRNSGSFETSEGFTKLGGKCEFAPYSVYKQLGLGELKPTAITLSLADSSHLKHDLGTQHIPPMQEASSPQRGGRIGGALECLKKGYLNPSDVLAIMSPWRRRKEILPLFNEEDSQGAAREDPPKLV</sequence>
<feature type="region of interest" description="Disordered" evidence="1">
    <location>
        <begin position="1"/>
        <end position="36"/>
    </location>
</feature>
<organism evidence="2 3">
    <name type="scientific">Vitis vinifera</name>
    <name type="common">Grape</name>
    <dbReference type="NCBI Taxonomy" id="29760"/>
    <lineage>
        <taxon>Eukaryota</taxon>
        <taxon>Viridiplantae</taxon>
        <taxon>Streptophyta</taxon>
        <taxon>Embryophyta</taxon>
        <taxon>Tracheophyta</taxon>
        <taxon>Spermatophyta</taxon>
        <taxon>Magnoliopsida</taxon>
        <taxon>eudicotyledons</taxon>
        <taxon>Gunneridae</taxon>
        <taxon>Pentapetalae</taxon>
        <taxon>rosids</taxon>
        <taxon>Vitales</taxon>
        <taxon>Vitaceae</taxon>
        <taxon>Viteae</taxon>
        <taxon>Vitis</taxon>
    </lineage>
</organism>
<evidence type="ECO:0000256" key="1">
    <source>
        <dbReference type="SAM" id="MobiDB-lite"/>
    </source>
</evidence>
<dbReference type="EMBL" id="QGNW01002680">
    <property type="protein sequence ID" value="RVW12797.1"/>
    <property type="molecule type" value="Genomic_DNA"/>
</dbReference>
<gene>
    <name evidence="2" type="ORF">CK203_110403</name>
</gene>
<accession>A0A438BP92</accession>
<name>A0A438BP92_VITVI</name>
<proteinExistence type="predicted"/>
<evidence type="ECO:0000313" key="3">
    <source>
        <dbReference type="Proteomes" id="UP000288805"/>
    </source>
</evidence>
<dbReference type="Proteomes" id="UP000288805">
    <property type="component" value="Unassembled WGS sequence"/>
</dbReference>
<reference evidence="2 3" key="1">
    <citation type="journal article" date="2018" name="PLoS Genet.">
        <title>Population sequencing reveals clonal diversity and ancestral inbreeding in the grapevine cultivar Chardonnay.</title>
        <authorList>
            <person name="Roach M.J."/>
            <person name="Johnson D.L."/>
            <person name="Bohlmann J."/>
            <person name="van Vuuren H.J."/>
            <person name="Jones S.J."/>
            <person name="Pretorius I.S."/>
            <person name="Schmidt S.A."/>
            <person name="Borneman A.R."/>
        </authorList>
    </citation>
    <scope>NUCLEOTIDE SEQUENCE [LARGE SCALE GENOMIC DNA]</scope>
    <source>
        <strain evidence="3">cv. Chardonnay</strain>
        <tissue evidence="2">Leaf</tissue>
    </source>
</reference>
<evidence type="ECO:0000313" key="2">
    <source>
        <dbReference type="EMBL" id="RVW12797.1"/>
    </source>
</evidence>
<dbReference type="AlphaFoldDB" id="A0A438BP92"/>
<protein>
    <submittedName>
        <fullName evidence="2">Uncharacterized protein</fullName>
    </submittedName>
</protein>